<dbReference type="OrthoDB" id="5196233at2"/>
<evidence type="ECO:0008006" key="5">
    <source>
        <dbReference type="Google" id="ProtNLM"/>
    </source>
</evidence>
<dbReference type="AlphaFoldDB" id="A0A3L6ZWI5"/>
<evidence type="ECO:0000256" key="2">
    <source>
        <dbReference type="SAM" id="Phobius"/>
    </source>
</evidence>
<protein>
    <recommendedName>
        <fullName evidence="5">Fimbrial assembly protein</fullName>
    </recommendedName>
</protein>
<evidence type="ECO:0000313" key="3">
    <source>
        <dbReference type="EMBL" id="RLP71941.1"/>
    </source>
</evidence>
<proteinExistence type="predicted"/>
<reference evidence="3 4" key="1">
    <citation type="submission" date="2018-10" db="EMBL/GenBank/DDBJ databases">
        <authorList>
            <person name="Li J."/>
        </authorList>
    </citation>
    <scope>NUCLEOTIDE SEQUENCE [LARGE SCALE GENOMIC DNA]</scope>
    <source>
        <strain evidence="3 4">CCTCC AB209002</strain>
    </source>
</reference>
<comment type="caution">
    <text evidence="3">The sequence shown here is derived from an EMBL/GenBank/DDBJ whole genome shotgun (WGS) entry which is preliminary data.</text>
</comment>
<keyword evidence="2" id="KW-0472">Membrane</keyword>
<organism evidence="3 4">
    <name type="scientific">Mycetocola manganoxydans</name>
    <dbReference type="NCBI Taxonomy" id="699879"/>
    <lineage>
        <taxon>Bacteria</taxon>
        <taxon>Bacillati</taxon>
        <taxon>Actinomycetota</taxon>
        <taxon>Actinomycetes</taxon>
        <taxon>Micrococcales</taxon>
        <taxon>Microbacteriaceae</taxon>
        <taxon>Mycetocola</taxon>
    </lineage>
</organism>
<dbReference type="RefSeq" id="WP_121672389.1">
    <property type="nucleotide sequence ID" value="NZ_BMXM01000005.1"/>
</dbReference>
<name>A0A3L6ZWI5_9MICO</name>
<dbReference type="EMBL" id="RCUV01000006">
    <property type="protein sequence ID" value="RLP71941.1"/>
    <property type="molecule type" value="Genomic_DNA"/>
</dbReference>
<gene>
    <name evidence="3" type="ORF">D9V29_05770</name>
</gene>
<evidence type="ECO:0000313" key="4">
    <source>
        <dbReference type="Proteomes" id="UP000270299"/>
    </source>
</evidence>
<keyword evidence="4" id="KW-1185">Reference proteome</keyword>
<sequence>MSKINESLIVGGAPRADLLPPEIRQEHKGKRTRRKLIWGVLGVVLLVFVGTGASYYLSLTSAIQLVAAQERTNELLVEQQKYTEVRVVQDELASVEAGQRVGAATEVDWKAYIDKIEASLPDNVLIMEVTIDAASPLTDYEQPDAPLLGMRVATLRFGAWTSALPDTDAWLVALSALPGHADANPDSIEFDDDTRLYETYVTMHIDERAWSERFISDEEKAAKKEAKKEAADAEKDAVAKEED</sequence>
<keyword evidence="2" id="KW-1133">Transmembrane helix</keyword>
<evidence type="ECO:0000256" key="1">
    <source>
        <dbReference type="SAM" id="MobiDB-lite"/>
    </source>
</evidence>
<dbReference type="Proteomes" id="UP000270299">
    <property type="component" value="Unassembled WGS sequence"/>
</dbReference>
<accession>A0A3L6ZWI5</accession>
<feature type="region of interest" description="Disordered" evidence="1">
    <location>
        <begin position="221"/>
        <end position="243"/>
    </location>
</feature>
<feature type="transmembrane region" description="Helical" evidence="2">
    <location>
        <begin position="36"/>
        <end position="57"/>
    </location>
</feature>
<keyword evidence="2" id="KW-0812">Transmembrane</keyword>